<reference evidence="2" key="2">
    <citation type="journal article" date="2024" name="Plant">
        <title>Genomic evolution and insights into agronomic trait innovations of Sesamum species.</title>
        <authorList>
            <person name="Miao H."/>
            <person name="Wang L."/>
            <person name="Qu L."/>
            <person name="Liu H."/>
            <person name="Sun Y."/>
            <person name="Le M."/>
            <person name="Wang Q."/>
            <person name="Wei S."/>
            <person name="Zheng Y."/>
            <person name="Lin W."/>
            <person name="Duan Y."/>
            <person name="Cao H."/>
            <person name="Xiong S."/>
            <person name="Wang X."/>
            <person name="Wei L."/>
            <person name="Li C."/>
            <person name="Ma Q."/>
            <person name="Ju M."/>
            <person name="Zhao R."/>
            <person name="Li G."/>
            <person name="Mu C."/>
            <person name="Tian Q."/>
            <person name="Mei H."/>
            <person name="Zhang T."/>
            <person name="Gao T."/>
            <person name="Zhang H."/>
        </authorList>
    </citation>
    <scope>NUCLEOTIDE SEQUENCE</scope>
    <source>
        <strain evidence="2">KEN1</strain>
    </source>
</reference>
<reference evidence="2" key="1">
    <citation type="submission" date="2020-06" db="EMBL/GenBank/DDBJ databases">
        <authorList>
            <person name="Li T."/>
            <person name="Hu X."/>
            <person name="Zhang T."/>
            <person name="Song X."/>
            <person name="Zhang H."/>
            <person name="Dai N."/>
            <person name="Sheng W."/>
            <person name="Hou X."/>
            <person name="Wei L."/>
        </authorList>
    </citation>
    <scope>NUCLEOTIDE SEQUENCE</scope>
    <source>
        <strain evidence="2">KEN1</strain>
        <tissue evidence="2">Leaf</tissue>
    </source>
</reference>
<sequence>MNPDSLLSHLLKHKYFSNTDVLTVPASHGCSFTWKSMLEARSVILSRTSWLLGDGTKVCVWHDRWIPWPVFIPGYHPPVVLSLDATMDALFQEGSEGWNEDLNGCYSVRSAYNLVTREGGTRNASSFSSSSSAYWNFIWHVAVPPKVQLFTWKVCCNSLATNSNLQRHGVQPDGGCTWCGGPEDDLLHVLGAISLV</sequence>
<evidence type="ECO:0000313" key="2">
    <source>
        <dbReference type="EMBL" id="KAL0453948.1"/>
    </source>
</evidence>
<dbReference type="AlphaFoldDB" id="A0AAW2XJJ7"/>
<evidence type="ECO:0000259" key="1">
    <source>
        <dbReference type="Pfam" id="PF13966"/>
    </source>
</evidence>
<protein>
    <recommendedName>
        <fullName evidence="1">Reverse transcriptase zinc-binding domain-containing protein</fullName>
    </recommendedName>
</protein>
<accession>A0AAW2XJJ7</accession>
<dbReference type="InterPro" id="IPR026960">
    <property type="entry name" value="RVT-Znf"/>
</dbReference>
<name>A0AAW2XJJ7_9LAMI</name>
<organism evidence="2">
    <name type="scientific">Sesamum latifolium</name>
    <dbReference type="NCBI Taxonomy" id="2727402"/>
    <lineage>
        <taxon>Eukaryota</taxon>
        <taxon>Viridiplantae</taxon>
        <taxon>Streptophyta</taxon>
        <taxon>Embryophyta</taxon>
        <taxon>Tracheophyta</taxon>
        <taxon>Spermatophyta</taxon>
        <taxon>Magnoliopsida</taxon>
        <taxon>eudicotyledons</taxon>
        <taxon>Gunneridae</taxon>
        <taxon>Pentapetalae</taxon>
        <taxon>asterids</taxon>
        <taxon>lamiids</taxon>
        <taxon>Lamiales</taxon>
        <taxon>Pedaliaceae</taxon>
        <taxon>Sesamum</taxon>
    </lineage>
</organism>
<comment type="caution">
    <text evidence="2">The sequence shown here is derived from an EMBL/GenBank/DDBJ whole genome shotgun (WGS) entry which is preliminary data.</text>
</comment>
<dbReference type="EMBL" id="JACGWN010000004">
    <property type="protein sequence ID" value="KAL0453948.1"/>
    <property type="molecule type" value="Genomic_DNA"/>
</dbReference>
<dbReference type="Pfam" id="PF13966">
    <property type="entry name" value="zf-RVT"/>
    <property type="match status" value="1"/>
</dbReference>
<gene>
    <name evidence="2" type="ORF">Slati_1372900</name>
</gene>
<feature type="domain" description="Reverse transcriptase zinc-binding" evidence="1">
    <location>
        <begin position="106"/>
        <end position="190"/>
    </location>
</feature>
<proteinExistence type="predicted"/>